<dbReference type="OMA" id="GRHYYMI"/>
<reference evidence="3 4" key="2">
    <citation type="journal article" date="2008" name="Nature">
        <title>The Phaeodactylum genome reveals the evolutionary history of diatom genomes.</title>
        <authorList>
            <person name="Bowler C."/>
            <person name="Allen A.E."/>
            <person name="Badger J.H."/>
            <person name="Grimwood J."/>
            <person name="Jabbari K."/>
            <person name="Kuo A."/>
            <person name="Maheswari U."/>
            <person name="Martens C."/>
            <person name="Maumus F."/>
            <person name="Otillar R.P."/>
            <person name="Rayko E."/>
            <person name="Salamov A."/>
            <person name="Vandepoele K."/>
            <person name="Beszteri B."/>
            <person name="Gruber A."/>
            <person name="Heijde M."/>
            <person name="Katinka M."/>
            <person name="Mock T."/>
            <person name="Valentin K."/>
            <person name="Verret F."/>
            <person name="Berges J.A."/>
            <person name="Brownlee C."/>
            <person name="Cadoret J.P."/>
            <person name="Chiovitti A."/>
            <person name="Choi C.J."/>
            <person name="Coesel S."/>
            <person name="De Martino A."/>
            <person name="Detter J.C."/>
            <person name="Durkin C."/>
            <person name="Falciatore A."/>
            <person name="Fournet J."/>
            <person name="Haruta M."/>
            <person name="Huysman M.J."/>
            <person name="Jenkins B.D."/>
            <person name="Jiroutova K."/>
            <person name="Jorgensen R.E."/>
            <person name="Joubert Y."/>
            <person name="Kaplan A."/>
            <person name="Kroger N."/>
            <person name="Kroth P.G."/>
            <person name="La Roche J."/>
            <person name="Lindquist E."/>
            <person name="Lommer M."/>
            <person name="Martin-Jezequel V."/>
            <person name="Lopez P.J."/>
            <person name="Lucas S."/>
            <person name="Mangogna M."/>
            <person name="McGinnis K."/>
            <person name="Medlin L.K."/>
            <person name="Montsant A."/>
            <person name="Oudot-Le Secq M.P."/>
            <person name="Napoli C."/>
            <person name="Obornik M."/>
            <person name="Parker M.S."/>
            <person name="Petit J.L."/>
            <person name="Porcel B.M."/>
            <person name="Poulsen N."/>
            <person name="Robison M."/>
            <person name="Rychlewski L."/>
            <person name="Rynearson T.A."/>
            <person name="Schmutz J."/>
            <person name="Shapiro H."/>
            <person name="Siaut M."/>
            <person name="Stanley M."/>
            <person name="Sussman M.R."/>
            <person name="Taylor A.R."/>
            <person name="Vardi A."/>
            <person name="von Dassow P."/>
            <person name="Vyverman W."/>
            <person name="Willis A."/>
            <person name="Wyrwicz L.S."/>
            <person name="Rokhsar D.S."/>
            <person name="Weissenbach J."/>
            <person name="Armbrust E.V."/>
            <person name="Green B.R."/>
            <person name="Van de Peer Y."/>
            <person name="Grigoriev I.V."/>
        </authorList>
    </citation>
    <scope>NUCLEOTIDE SEQUENCE [LARGE SCALE GENOMIC DNA]</scope>
    <source>
        <strain evidence="3 4">CCMP1335</strain>
    </source>
</reference>
<dbReference type="AlphaFoldDB" id="B8BSY6"/>
<sequence length="309" mass="34391">MCKVSSLATEGDPKLNKDYRGNPSLMIVHKNNDTVDGKGSSGDKETKLQNVIIDVGKTFTENALRWMPQHGKTSIDAVVLTHEHMDAIAGLDDLRGFQMLPTKDPKTGYPQQTPLPVFSSKLCLEVLKRQFFYLFPKEDGGSSAGETTLADGSKIRRYVSKLDFRVVESFKPFVAAGLRMVPLPVMHGEDLVCNGYAFSVDGGKSGNKTLNVVYLSDISRMPAETERFIMEELPPIDVLVVDSLNLSNPNPTHYTFEEALKLVRKLKPERTFVVGMSCDLFLPHHEMNKQLAELDIKIELAYDGLVVKV</sequence>
<dbReference type="Proteomes" id="UP000001449">
    <property type="component" value="Chromosome 1"/>
</dbReference>
<dbReference type="InParanoid" id="B8BSY6"/>
<dbReference type="PANTHER" id="PTHR42663:SF6">
    <property type="entry name" value="HYDROLASE C777.06C-RELATED"/>
    <property type="match status" value="1"/>
</dbReference>
<dbReference type="PaxDb" id="35128-Thaps20601"/>
<feature type="domain" description="Metallo-beta-lactamase" evidence="2">
    <location>
        <begin position="50"/>
        <end position="274"/>
    </location>
</feature>
<evidence type="ECO:0000313" key="4">
    <source>
        <dbReference type="Proteomes" id="UP000001449"/>
    </source>
</evidence>
<feature type="compositionally biased region" description="Basic and acidic residues" evidence="1">
    <location>
        <begin position="11"/>
        <end position="20"/>
    </location>
</feature>
<gene>
    <name evidence="3" type="ORF">THAPSDRAFT_20601</name>
</gene>
<dbReference type="Gene3D" id="3.60.15.10">
    <property type="entry name" value="Ribonuclease Z/Hydroxyacylglutathione hydrolase-like"/>
    <property type="match status" value="1"/>
</dbReference>
<name>B8BSY6_THAPS</name>
<dbReference type="KEGG" id="tps:THAPSDRAFT_20601"/>
<dbReference type="InterPro" id="IPR001279">
    <property type="entry name" value="Metallo-B-lactamas"/>
</dbReference>
<evidence type="ECO:0000256" key="1">
    <source>
        <dbReference type="SAM" id="MobiDB-lite"/>
    </source>
</evidence>
<evidence type="ECO:0000259" key="2">
    <source>
        <dbReference type="Pfam" id="PF12706"/>
    </source>
</evidence>
<evidence type="ECO:0000313" key="3">
    <source>
        <dbReference type="EMBL" id="EED95624.1"/>
    </source>
</evidence>
<feature type="region of interest" description="Disordered" evidence="1">
    <location>
        <begin position="1"/>
        <end position="22"/>
    </location>
</feature>
<organism evidence="3 4">
    <name type="scientific">Thalassiosira pseudonana</name>
    <name type="common">Marine diatom</name>
    <name type="synonym">Cyclotella nana</name>
    <dbReference type="NCBI Taxonomy" id="35128"/>
    <lineage>
        <taxon>Eukaryota</taxon>
        <taxon>Sar</taxon>
        <taxon>Stramenopiles</taxon>
        <taxon>Ochrophyta</taxon>
        <taxon>Bacillariophyta</taxon>
        <taxon>Coscinodiscophyceae</taxon>
        <taxon>Thalassiosirophycidae</taxon>
        <taxon>Thalassiosirales</taxon>
        <taxon>Thalassiosiraceae</taxon>
        <taxon>Thalassiosira</taxon>
    </lineage>
</organism>
<keyword evidence="4" id="KW-1185">Reference proteome</keyword>
<dbReference type="EMBL" id="CM000638">
    <property type="protein sequence ID" value="EED95624.1"/>
    <property type="molecule type" value="Genomic_DNA"/>
</dbReference>
<reference evidence="3 4" key="1">
    <citation type="journal article" date="2004" name="Science">
        <title>The genome of the diatom Thalassiosira pseudonana: ecology, evolution, and metabolism.</title>
        <authorList>
            <person name="Armbrust E.V."/>
            <person name="Berges J.A."/>
            <person name="Bowler C."/>
            <person name="Green B.R."/>
            <person name="Martinez D."/>
            <person name="Putnam N.H."/>
            <person name="Zhou S."/>
            <person name="Allen A.E."/>
            <person name="Apt K.E."/>
            <person name="Bechner M."/>
            <person name="Brzezinski M.A."/>
            <person name="Chaal B.K."/>
            <person name="Chiovitti A."/>
            <person name="Davis A.K."/>
            <person name="Demarest M.S."/>
            <person name="Detter J.C."/>
            <person name="Glavina T."/>
            <person name="Goodstein D."/>
            <person name="Hadi M.Z."/>
            <person name="Hellsten U."/>
            <person name="Hildebrand M."/>
            <person name="Jenkins B.D."/>
            <person name="Jurka J."/>
            <person name="Kapitonov V.V."/>
            <person name="Kroger N."/>
            <person name="Lau W.W."/>
            <person name="Lane T.W."/>
            <person name="Larimer F.W."/>
            <person name="Lippmeier J.C."/>
            <person name="Lucas S."/>
            <person name="Medina M."/>
            <person name="Montsant A."/>
            <person name="Obornik M."/>
            <person name="Parker M.S."/>
            <person name="Palenik B."/>
            <person name="Pazour G.J."/>
            <person name="Richardson P.M."/>
            <person name="Rynearson T.A."/>
            <person name="Saito M.A."/>
            <person name="Schwartz D.C."/>
            <person name="Thamatrakoln K."/>
            <person name="Valentin K."/>
            <person name="Vardi A."/>
            <person name="Wilkerson F.P."/>
            <person name="Rokhsar D.S."/>
        </authorList>
    </citation>
    <scope>NUCLEOTIDE SEQUENCE [LARGE SCALE GENOMIC DNA]</scope>
    <source>
        <strain evidence="3 4">CCMP1335</strain>
    </source>
</reference>
<dbReference type="eggNOG" id="ENOG502QWBK">
    <property type="taxonomic scope" value="Eukaryota"/>
</dbReference>
<dbReference type="HOGENOM" id="CLU_044538_0_0_1"/>
<accession>B8BSY6</accession>
<dbReference type="SUPFAM" id="SSF56281">
    <property type="entry name" value="Metallo-hydrolase/oxidoreductase"/>
    <property type="match status" value="1"/>
</dbReference>
<dbReference type="RefSeq" id="XP_002285983.1">
    <property type="nucleotide sequence ID" value="XM_002285947.1"/>
</dbReference>
<dbReference type="InterPro" id="IPR036866">
    <property type="entry name" value="RibonucZ/Hydroxyglut_hydro"/>
</dbReference>
<proteinExistence type="predicted"/>
<protein>
    <recommendedName>
        <fullName evidence="2">Metallo-beta-lactamase domain-containing protein</fullName>
    </recommendedName>
</protein>
<dbReference type="STRING" id="35128.B8BSY6"/>
<dbReference type="GeneID" id="7452522"/>
<dbReference type="Pfam" id="PF12706">
    <property type="entry name" value="Lactamase_B_2"/>
    <property type="match status" value="1"/>
</dbReference>
<dbReference type="CDD" id="cd16279">
    <property type="entry name" value="metallo-hydrolase-like_MBL-fold"/>
    <property type="match status" value="1"/>
</dbReference>
<dbReference type="PANTHER" id="PTHR42663">
    <property type="entry name" value="HYDROLASE C777.06C-RELATED-RELATED"/>
    <property type="match status" value="1"/>
</dbReference>